<dbReference type="Gene3D" id="3.40.1660.10">
    <property type="entry name" value="EreA-like (biosynthetic domain)"/>
    <property type="match status" value="2"/>
</dbReference>
<dbReference type="Proteomes" id="UP000292424">
    <property type="component" value="Chromosome"/>
</dbReference>
<dbReference type="Pfam" id="PF05139">
    <property type="entry name" value="Erythro_esteras"/>
    <property type="match status" value="1"/>
</dbReference>
<dbReference type="RefSeq" id="WP_131330348.1">
    <property type="nucleotide sequence ID" value="NZ_CP044016.1"/>
</dbReference>
<evidence type="ECO:0000313" key="1">
    <source>
        <dbReference type="EMBL" id="QES89403.1"/>
    </source>
</evidence>
<dbReference type="EMBL" id="CP044016">
    <property type="protein sequence ID" value="QES89403.1"/>
    <property type="molecule type" value="Genomic_DNA"/>
</dbReference>
<evidence type="ECO:0000313" key="2">
    <source>
        <dbReference type="Proteomes" id="UP000292424"/>
    </source>
</evidence>
<dbReference type="InterPro" id="IPR052036">
    <property type="entry name" value="Hydrolase/PRTase-associated"/>
</dbReference>
<dbReference type="AlphaFoldDB" id="A0A5P2G858"/>
<dbReference type="SUPFAM" id="SSF159501">
    <property type="entry name" value="EreA/ChaN-like"/>
    <property type="match status" value="1"/>
</dbReference>
<dbReference type="GO" id="GO:0046677">
    <property type="term" value="P:response to antibiotic"/>
    <property type="evidence" value="ECO:0007669"/>
    <property type="project" value="InterPro"/>
</dbReference>
<sequence>MKFNYSSIIFAFLFFSSIETSYSQKQFDLDLLVNHETTNIPSIDIDSSYENFDKIGGAVGNSRIVMLGEQEHGDGLSFKAKAKIIEYLVNEKGFNLVAFESSFYNFTDNDNSIFPDSTYGNYLKDNIYYDWAYCSYVQSLIFDFLPKHRNVKICGIDPQVMFTKSSSKITPRLDSIFQALKLPITQAQDYASNMQAIDSLMRLSDINIDKQSSLLKDLTNRILPFIEKVRNEVGDRIEKNNYLLQALNNIYADAQLLNEFAKKMRNFVKAGNIRDLQMAENLQWLADIKYPKSKIIVWAANPHVNRTNEGVSVWSSQSMGYDFSLNRIGVNRPYIIGFTANSGLSYRIGERTKLEIKSASVNTLEYSLHQKGYKYAFINFPDTMSDFKFKMRGGFGYEFQKKTWKTYYDGMFYIDVMKPCL</sequence>
<gene>
    <name evidence="1" type="ORF">E0W69_012260</name>
</gene>
<protein>
    <submittedName>
        <fullName evidence="1">Erythromycin esterase family protein</fullName>
    </submittedName>
</protein>
<dbReference type="CDD" id="cd14728">
    <property type="entry name" value="Ere-like"/>
    <property type="match status" value="1"/>
</dbReference>
<organism evidence="1 2">
    <name type="scientific">Rhizosphaericola mali</name>
    <dbReference type="NCBI Taxonomy" id="2545455"/>
    <lineage>
        <taxon>Bacteria</taxon>
        <taxon>Pseudomonadati</taxon>
        <taxon>Bacteroidota</taxon>
        <taxon>Chitinophagia</taxon>
        <taxon>Chitinophagales</taxon>
        <taxon>Chitinophagaceae</taxon>
        <taxon>Rhizosphaericola</taxon>
    </lineage>
</organism>
<dbReference type="OrthoDB" id="9810066at2"/>
<name>A0A5P2G858_9BACT</name>
<dbReference type="PANTHER" id="PTHR31299">
    <property type="entry name" value="ESTERASE, PUTATIVE (AFU_ORTHOLOGUE AFUA_1G05850)-RELATED"/>
    <property type="match status" value="1"/>
</dbReference>
<dbReference type="KEGG" id="arac:E0W69_012260"/>
<dbReference type="PANTHER" id="PTHR31299:SF0">
    <property type="entry name" value="ESTERASE, PUTATIVE (AFU_ORTHOLOGUE AFUA_1G05850)-RELATED"/>
    <property type="match status" value="1"/>
</dbReference>
<keyword evidence="2" id="KW-1185">Reference proteome</keyword>
<proteinExistence type="predicted"/>
<reference evidence="1 2" key="1">
    <citation type="submission" date="2019-09" db="EMBL/GenBank/DDBJ databases">
        <title>Complete genome sequence of Arachidicoccus sp. B3-10 isolated from apple orchard soil.</title>
        <authorList>
            <person name="Kim H.S."/>
            <person name="Han K.-I."/>
            <person name="Suh M.K."/>
            <person name="Lee K.C."/>
            <person name="Eom M.K."/>
            <person name="Kim J.-S."/>
            <person name="Kang S.W."/>
            <person name="Sin Y."/>
            <person name="Lee J.-S."/>
        </authorList>
    </citation>
    <scope>NUCLEOTIDE SEQUENCE [LARGE SCALE GENOMIC DNA]</scope>
    <source>
        <strain evidence="1 2">B3-10</strain>
    </source>
</reference>
<dbReference type="InterPro" id="IPR007815">
    <property type="entry name" value="Emycin_Estase"/>
</dbReference>
<accession>A0A5P2G858</accession>